<comment type="caution">
    <text evidence="2">The sequence shown here is derived from an EMBL/GenBank/DDBJ whole genome shotgun (WGS) entry which is preliminary data.</text>
</comment>
<feature type="compositionally biased region" description="Low complexity" evidence="1">
    <location>
        <begin position="22"/>
        <end position="33"/>
    </location>
</feature>
<keyword evidence="3" id="KW-1185">Reference proteome</keyword>
<evidence type="ECO:0000313" key="2">
    <source>
        <dbReference type="EMBL" id="KAJ4404642.1"/>
    </source>
</evidence>
<protein>
    <submittedName>
        <fullName evidence="2">Uncharacterized protein</fullName>
    </submittedName>
</protein>
<dbReference type="Proteomes" id="UP001140510">
    <property type="component" value="Unassembled WGS sequence"/>
</dbReference>
<dbReference type="AlphaFoldDB" id="A0A9W8ZDN3"/>
<reference evidence="2" key="1">
    <citation type="submission" date="2022-10" db="EMBL/GenBank/DDBJ databases">
        <title>Tapping the CABI collections for fungal endophytes: first genome assemblies for Collariella, Neodidymelliopsis, Ascochyta clinopodiicola, Didymella pomorum, Didymosphaeria variabile, Neocosmospora piperis and Neocucurbitaria cava.</title>
        <authorList>
            <person name="Hill R."/>
        </authorList>
    </citation>
    <scope>NUCLEOTIDE SEQUENCE</scope>
    <source>
        <strain evidence="2">IMI 355091</strain>
    </source>
</reference>
<feature type="region of interest" description="Disordered" evidence="1">
    <location>
        <begin position="515"/>
        <end position="535"/>
    </location>
</feature>
<gene>
    <name evidence="2" type="ORF">N0V91_005792</name>
</gene>
<dbReference type="EMBL" id="JAPEVA010000041">
    <property type="protein sequence ID" value="KAJ4404642.1"/>
    <property type="molecule type" value="Genomic_DNA"/>
</dbReference>
<organism evidence="2 3">
    <name type="scientific">Didymella pomorum</name>
    <dbReference type="NCBI Taxonomy" id="749634"/>
    <lineage>
        <taxon>Eukaryota</taxon>
        <taxon>Fungi</taxon>
        <taxon>Dikarya</taxon>
        <taxon>Ascomycota</taxon>
        <taxon>Pezizomycotina</taxon>
        <taxon>Dothideomycetes</taxon>
        <taxon>Pleosporomycetidae</taxon>
        <taxon>Pleosporales</taxon>
        <taxon>Pleosporineae</taxon>
        <taxon>Didymellaceae</taxon>
        <taxon>Didymella</taxon>
    </lineage>
</organism>
<feature type="compositionally biased region" description="Acidic residues" evidence="1">
    <location>
        <begin position="89"/>
        <end position="98"/>
    </location>
</feature>
<evidence type="ECO:0000256" key="1">
    <source>
        <dbReference type="SAM" id="MobiDB-lite"/>
    </source>
</evidence>
<evidence type="ECO:0000313" key="3">
    <source>
        <dbReference type="Proteomes" id="UP001140510"/>
    </source>
</evidence>
<dbReference type="OrthoDB" id="439943at2759"/>
<feature type="region of interest" description="Disordered" evidence="1">
    <location>
        <begin position="1"/>
        <end position="99"/>
    </location>
</feature>
<sequence>MPPSDSKAGPEFQYPPAQADRSLTSLDLDTLMMKSTTRRSQEEPGSSLDDSTYELLTDSLIETSDDEAHTASIASTSDDHTQDDGSIFGDDDDDDDFETNDRALDASIQSMHAAAADDDLETLLEAGAEDSMLTMVPEHMNGSSRSRMIQLDEEPTEDSEVSLGRATVRGFPTQTEEVPKVLETAYGQPQVQLGVKAALSSRYITTPESYKIVYLGLPEQWVQDNITQHIHAALTASPSKTRSVMVRGQMEPLGTVIDTYRATKLELINDDLVRPLMNVHIDGGRRITIGQGKKPKFDLVILCHTQKRDYATDAPAYDLLRTALRQHSIAILELSEIKPYGAGSHTYDGRGMVATIEGRSDDGSDFQLLEVLPLDVYTFCDLEPAQVNRHLALISPHLLPPAIESAPKSHFSAVTDTVRAIVKQLRTGAPASTKVLLLSIALTMMLSAFALGPMYMPRSQQKFTDTASEPPMLSVSPTSVASLTSSAFVSSSTASVPLPSSSSLSVPKGLSIVAPQAEQPKAKPKQNLKKTDETPKAYDIQTAGEKQFILTPSGDLANSRKKPQLHIQVFRNTTTVPVRYVRTITGEYFVDLVGEYPFGTFNISIASYSKPLLRQSFEVTLGHNKTWVDQMLGVAANKIVHAQSVLLDVSSVAVEQLQARLDDVIGSKLGPLVEEGRHLEEMIYDSAKERLESGTEFVKHVPETTWAGLRKATAPVRLSQTMWKARVNALRIRCTAESALGKFWKRSAEQSSRACSELQSVAKKGEA</sequence>
<proteinExistence type="predicted"/>
<accession>A0A9W8ZDN3</accession>
<name>A0A9W8ZDN3_9PLEO</name>